<accession>A0A7Z2T406</accession>
<dbReference type="InterPro" id="IPR014729">
    <property type="entry name" value="Rossmann-like_a/b/a_fold"/>
</dbReference>
<dbReference type="GO" id="GO:0005886">
    <property type="term" value="C:plasma membrane"/>
    <property type="evidence" value="ECO:0007669"/>
    <property type="project" value="TreeGrafter"/>
</dbReference>
<dbReference type="Proteomes" id="UP000464262">
    <property type="component" value="Chromosome 1"/>
</dbReference>
<dbReference type="RefSeq" id="WP_164648668.1">
    <property type="nucleotide sequence ID" value="NZ_CP047475.1"/>
</dbReference>
<dbReference type="EMBL" id="CP047475">
    <property type="protein sequence ID" value="QIA63773.1"/>
    <property type="molecule type" value="Genomic_DNA"/>
</dbReference>
<feature type="domain" description="Rhodanese" evidence="1">
    <location>
        <begin position="26"/>
        <end position="70"/>
    </location>
</feature>
<dbReference type="PROSITE" id="PS50206">
    <property type="entry name" value="RHODANESE_3"/>
    <property type="match status" value="1"/>
</dbReference>
<organism evidence="2 3">
    <name type="scientific">Vibrio astriarenae</name>
    <dbReference type="NCBI Taxonomy" id="1481923"/>
    <lineage>
        <taxon>Bacteria</taxon>
        <taxon>Pseudomonadati</taxon>
        <taxon>Pseudomonadota</taxon>
        <taxon>Gammaproteobacteria</taxon>
        <taxon>Vibrionales</taxon>
        <taxon>Vibrionaceae</taxon>
        <taxon>Vibrio</taxon>
    </lineage>
</organism>
<dbReference type="PANTHER" id="PTHR30336">
    <property type="entry name" value="INNER MEMBRANE PROTEIN, PROBABLE PERMEASE"/>
    <property type="match status" value="1"/>
</dbReference>
<dbReference type="InterPro" id="IPR001763">
    <property type="entry name" value="Rhodanese-like_dom"/>
</dbReference>
<dbReference type="InterPro" id="IPR036873">
    <property type="entry name" value="Rhodanese-like_dom_sf"/>
</dbReference>
<gene>
    <name evidence="2" type="ORF">GT360_09680</name>
</gene>
<dbReference type="Pfam" id="PF02698">
    <property type="entry name" value="DUF218"/>
    <property type="match status" value="1"/>
</dbReference>
<dbReference type="Gene3D" id="3.40.50.620">
    <property type="entry name" value="HUPs"/>
    <property type="match status" value="1"/>
</dbReference>
<proteinExistence type="predicted"/>
<dbReference type="AlphaFoldDB" id="A0A7Z2T406"/>
<dbReference type="InterPro" id="IPR003848">
    <property type="entry name" value="DUF218"/>
</dbReference>
<keyword evidence="3" id="KW-1185">Reference proteome</keyword>
<dbReference type="KEGG" id="vas:GT360_09680"/>
<evidence type="ECO:0000259" key="1">
    <source>
        <dbReference type="PROSITE" id="PS50206"/>
    </source>
</evidence>
<name>A0A7Z2T406_9VIBR</name>
<protein>
    <submittedName>
        <fullName evidence="2">YdcF family protein</fullName>
    </submittedName>
</protein>
<evidence type="ECO:0000313" key="2">
    <source>
        <dbReference type="EMBL" id="QIA63773.1"/>
    </source>
</evidence>
<evidence type="ECO:0000313" key="3">
    <source>
        <dbReference type="Proteomes" id="UP000464262"/>
    </source>
</evidence>
<dbReference type="CDD" id="cd06259">
    <property type="entry name" value="YdcF-like"/>
    <property type="match status" value="1"/>
</dbReference>
<dbReference type="InterPro" id="IPR051599">
    <property type="entry name" value="Cell_Envelope_Assoc"/>
</dbReference>
<reference evidence="2 3" key="1">
    <citation type="submission" date="2020-01" db="EMBL/GenBank/DDBJ databases">
        <title>Whole genome and functional gene identification of agarase of Vibrio HN897.</title>
        <authorList>
            <person name="Liu Y."/>
            <person name="Zhao Z."/>
        </authorList>
    </citation>
    <scope>NUCLEOTIDE SEQUENCE [LARGE SCALE GENOMIC DNA]</scope>
    <source>
        <strain evidence="2 3">HN897</strain>
    </source>
</reference>
<dbReference type="SUPFAM" id="SSF52821">
    <property type="entry name" value="Rhodanese/Cell cycle control phosphatase"/>
    <property type="match status" value="1"/>
</dbReference>
<dbReference type="PANTHER" id="PTHR30336:SF20">
    <property type="entry name" value="DUF218 DOMAIN-CONTAINING PROTEIN"/>
    <property type="match status" value="1"/>
</dbReference>
<sequence length="211" mass="23894">MRLFQAIDTLWDYMQLHHQVQKSDCIVVFCSNDTRVAQVATTLYQQGVANKILFSGGFGRFTQGEFEHTEAETFALIARSLGVPQEAIFIENKASNSGENVLLSAQLLAEVLPEADTFTLVQKPFMERRALATFEAQWPRDYQSLQVTSQAGTFIDYLDNDVFTSDFVINALLEDFERIKAYPALGFLTEQEIPENVSIAYQTILNIYPRS</sequence>